<dbReference type="InterPro" id="IPR043128">
    <property type="entry name" value="Rev_trsase/Diguanyl_cyclase"/>
</dbReference>
<evidence type="ECO:0000256" key="3">
    <source>
        <dbReference type="SAM" id="Phobius"/>
    </source>
</evidence>
<keyword evidence="3" id="KW-0472">Membrane</keyword>
<dbReference type="EC" id="2.7.7.65" evidence="1"/>
<dbReference type="SMART" id="SM00267">
    <property type="entry name" value="GGDEF"/>
    <property type="match status" value="1"/>
</dbReference>
<feature type="transmembrane region" description="Helical" evidence="3">
    <location>
        <begin position="57"/>
        <end position="77"/>
    </location>
</feature>
<dbReference type="PROSITE" id="PS50887">
    <property type="entry name" value="GGDEF"/>
    <property type="match status" value="1"/>
</dbReference>
<dbReference type="CDD" id="cd01949">
    <property type="entry name" value="GGDEF"/>
    <property type="match status" value="1"/>
</dbReference>
<dbReference type="InterPro" id="IPR050469">
    <property type="entry name" value="Diguanylate_Cyclase"/>
</dbReference>
<evidence type="ECO:0000256" key="2">
    <source>
        <dbReference type="ARBA" id="ARBA00034247"/>
    </source>
</evidence>
<keyword evidence="5" id="KW-0548">Nucleotidyltransferase</keyword>
<keyword evidence="3" id="KW-1133">Transmembrane helix</keyword>
<dbReference type="Proteomes" id="UP000201613">
    <property type="component" value="Unassembled WGS sequence"/>
</dbReference>
<evidence type="ECO:0000259" key="4">
    <source>
        <dbReference type="PROSITE" id="PS50887"/>
    </source>
</evidence>
<dbReference type="EMBL" id="FXZK01000003">
    <property type="protein sequence ID" value="SMY07928.1"/>
    <property type="molecule type" value="Genomic_DNA"/>
</dbReference>
<dbReference type="GO" id="GO:1902201">
    <property type="term" value="P:negative regulation of bacterial-type flagellum-dependent cell motility"/>
    <property type="evidence" value="ECO:0007669"/>
    <property type="project" value="TreeGrafter"/>
</dbReference>
<organism evidence="5 6">
    <name type="scientific">Flavimaricola marinus</name>
    <dbReference type="NCBI Taxonomy" id="1819565"/>
    <lineage>
        <taxon>Bacteria</taxon>
        <taxon>Pseudomonadati</taxon>
        <taxon>Pseudomonadota</taxon>
        <taxon>Alphaproteobacteria</taxon>
        <taxon>Rhodobacterales</taxon>
        <taxon>Paracoccaceae</taxon>
        <taxon>Flavimaricola</taxon>
    </lineage>
</organism>
<proteinExistence type="predicted"/>
<dbReference type="SUPFAM" id="SSF55073">
    <property type="entry name" value="Nucleotide cyclase"/>
    <property type="match status" value="1"/>
</dbReference>
<protein>
    <recommendedName>
        <fullName evidence="1">diguanylate cyclase</fullName>
        <ecNumber evidence="1">2.7.7.65</ecNumber>
    </recommendedName>
</protein>
<evidence type="ECO:0000256" key="1">
    <source>
        <dbReference type="ARBA" id="ARBA00012528"/>
    </source>
</evidence>
<dbReference type="Gene3D" id="3.30.70.270">
    <property type="match status" value="1"/>
</dbReference>
<feature type="transmembrane region" description="Helical" evidence="3">
    <location>
        <begin position="31"/>
        <end position="51"/>
    </location>
</feature>
<dbReference type="PANTHER" id="PTHR45138">
    <property type="entry name" value="REGULATORY COMPONENTS OF SENSORY TRANSDUCTION SYSTEM"/>
    <property type="match status" value="1"/>
</dbReference>
<dbReference type="GO" id="GO:0043709">
    <property type="term" value="P:cell adhesion involved in single-species biofilm formation"/>
    <property type="evidence" value="ECO:0007669"/>
    <property type="project" value="TreeGrafter"/>
</dbReference>
<keyword evidence="5" id="KW-0808">Transferase</keyword>
<reference evidence="5 6" key="1">
    <citation type="submission" date="2017-05" db="EMBL/GenBank/DDBJ databases">
        <authorList>
            <person name="Song R."/>
            <person name="Chenine A.L."/>
            <person name="Ruprecht R.M."/>
        </authorList>
    </citation>
    <scope>NUCLEOTIDE SEQUENCE [LARGE SCALE GENOMIC DNA]</scope>
    <source>
        <strain evidence="5 6">CECT 8899</strain>
    </source>
</reference>
<gene>
    <name evidence="5" type="primary">ycdT_1</name>
    <name evidence="5" type="ORF">LOM8899_02073</name>
</gene>
<sequence length="256" mass="27362">MGSVVRLDSDRVRTVMPNHVWRGMSRPDLRFVAVVVVASVVSSVLTTLLVVGPLVEAIVPAIVIPAVVSLPASIYMVRQRQKIQMLNMQLEDLLRRDPLTGVLTRRYFLNGVQSAMAGGGVLLVIDVDAFKSVNDTWGHPAGDRVLTEIAGRIGRAAGPDVRVGRLGGEEFAVFAAGVGLTDGQRLGEALRSEVAAMPISFDGTAITCTISIGLSMVPSDAEDVDPFMRLADRALYTAKQAGRDQVCLAEPLEARA</sequence>
<dbReference type="PANTHER" id="PTHR45138:SF9">
    <property type="entry name" value="DIGUANYLATE CYCLASE DGCM-RELATED"/>
    <property type="match status" value="1"/>
</dbReference>
<dbReference type="Pfam" id="PF00990">
    <property type="entry name" value="GGDEF"/>
    <property type="match status" value="1"/>
</dbReference>
<dbReference type="GO" id="GO:0052621">
    <property type="term" value="F:diguanylate cyclase activity"/>
    <property type="evidence" value="ECO:0007669"/>
    <property type="project" value="UniProtKB-EC"/>
</dbReference>
<dbReference type="NCBIfam" id="TIGR00254">
    <property type="entry name" value="GGDEF"/>
    <property type="match status" value="1"/>
</dbReference>
<comment type="catalytic activity">
    <reaction evidence="2">
        <text>2 GTP = 3',3'-c-di-GMP + 2 diphosphate</text>
        <dbReference type="Rhea" id="RHEA:24898"/>
        <dbReference type="ChEBI" id="CHEBI:33019"/>
        <dbReference type="ChEBI" id="CHEBI:37565"/>
        <dbReference type="ChEBI" id="CHEBI:58805"/>
        <dbReference type="EC" id="2.7.7.65"/>
    </reaction>
</comment>
<dbReference type="AlphaFoldDB" id="A0A238LE77"/>
<keyword evidence="6" id="KW-1185">Reference proteome</keyword>
<dbReference type="InterPro" id="IPR000160">
    <property type="entry name" value="GGDEF_dom"/>
</dbReference>
<evidence type="ECO:0000313" key="6">
    <source>
        <dbReference type="Proteomes" id="UP000201613"/>
    </source>
</evidence>
<keyword evidence="3" id="KW-0812">Transmembrane</keyword>
<accession>A0A238LE77</accession>
<dbReference type="InterPro" id="IPR029787">
    <property type="entry name" value="Nucleotide_cyclase"/>
</dbReference>
<name>A0A238LE77_9RHOB</name>
<dbReference type="GO" id="GO:0005886">
    <property type="term" value="C:plasma membrane"/>
    <property type="evidence" value="ECO:0007669"/>
    <property type="project" value="TreeGrafter"/>
</dbReference>
<evidence type="ECO:0000313" key="5">
    <source>
        <dbReference type="EMBL" id="SMY07928.1"/>
    </source>
</evidence>
<feature type="domain" description="GGDEF" evidence="4">
    <location>
        <begin position="118"/>
        <end position="251"/>
    </location>
</feature>